<evidence type="ECO:0000256" key="6">
    <source>
        <dbReference type="ARBA" id="ARBA00023065"/>
    </source>
</evidence>
<keyword evidence="8" id="KW-0175">Coiled coil</keyword>
<dbReference type="AlphaFoldDB" id="A0A0S7Y6R2"/>
<gene>
    <name evidence="10" type="ORF">AMJ44_01805</name>
</gene>
<dbReference type="PANTHER" id="PTHR11629">
    <property type="entry name" value="VACUOLAR PROTON ATPASES"/>
    <property type="match status" value="1"/>
</dbReference>
<dbReference type="Gene3D" id="3.30.70.2170">
    <property type="match status" value="1"/>
</dbReference>
<dbReference type="InterPro" id="IPR002490">
    <property type="entry name" value="V-ATPase_116kDa_su"/>
</dbReference>
<evidence type="ECO:0000313" key="10">
    <source>
        <dbReference type="EMBL" id="KPJ69913.1"/>
    </source>
</evidence>
<keyword evidence="7 9" id="KW-0472">Membrane</keyword>
<dbReference type="Gene3D" id="3.30.70.2750">
    <property type="match status" value="1"/>
</dbReference>
<feature type="transmembrane region" description="Helical" evidence="9">
    <location>
        <begin position="574"/>
        <end position="597"/>
    </location>
</feature>
<feature type="transmembrane region" description="Helical" evidence="9">
    <location>
        <begin position="471"/>
        <end position="492"/>
    </location>
</feature>
<name>A0A0S7Y6R2_UNCSA</name>
<sequence>MALAEVKRVQIVAHSDVKMELLSSLQESGLIQLEEANFEDFGLVSTSPEDSQLEYTLHRLKHALDYFSREEEKGFLKKLFAQKPALERQKRKEVLEYDYQSVLDDLEKLEAEKSELLSEIKFLERERDFLSPLKELRLPVSSVEPTDLTEIMLGSMPLSQFEDLQKLAEEEAIWFEVIHQDKRQMHLLVFYLKREQEQLEQSLKELNFSRFYFTEPIMSMAQVKDRVENVMEKIHKEIEERIKNVEALNRAGRRLAVHREKLMLVHDVLLNEREKILSTRLLGETERIFYLEGWIRSFDIQRLKKKLKPFSDESQLYFRPPLPEENPPSILENPKPSKPFEVVTKLYGLPQRGSLDPTLPLAPFFFLFVGICVSEAGYGLVVTLLSLLYIKFAKPKGGLLLFLKLLTLLGISTVILGTLVGGWFGFPIRKLMILDPLLDPLSFLILALALGFIQVWFGTFLKLIDGIKNKIILQSIFVQGGWLLLLPSLVLYLLTKQFLWGILSLVGAAGIVFFASPSRNPLARFFGGLYSLYDISRYLADVLSYSRLLALGLATSVIAMVVNTLCQTALGIPWVGWLLATLIFLGGHLFNLAISYLGGFVHSMRLQFVEFFSKFFRSGGKPFQPFEMESKFVEFI</sequence>
<feature type="transmembrane region" description="Helical" evidence="9">
    <location>
        <begin position="498"/>
        <end position="517"/>
    </location>
</feature>
<feature type="coiled-coil region" evidence="8">
    <location>
        <begin position="92"/>
        <end position="126"/>
    </location>
</feature>
<evidence type="ECO:0000256" key="3">
    <source>
        <dbReference type="ARBA" id="ARBA00022448"/>
    </source>
</evidence>
<feature type="transmembrane region" description="Helical" evidence="9">
    <location>
        <begin position="364"/>
        <end position="389"/>
    </location>
</feature>
<evidence type="ECO:0000256" key="7">
    <source>
        <dbReference type="ARBA" id="ARBA00023136"/>
    </source>
</evidence>
<feature type="transmembrane region" description="Helical" evidence="9">
    <location>
        <begin position="538"/>
        <end position="562"/>
    </location>
</feature>
<comment type="similarity">
    <text evidence="2">Belongs to the V-ATPase 116 kDa subunit family.</text>
</comment>
<dbReference type="PATRIC" id="fig|1703775.3.peg.2681"/>
<dbReference type="GO" id="GO:0016471">
    <property type="term" value="C:vacuolar proton-transporting V-type ATPase complex"/>
    <property type="evidence" value="ECO:0007669"/>
    <property type="project" value="TreeGrafter"/>
</dbReference>
<dbReference type="GO" id="GO:0007035">
    <property type="term" value="P:vacuolar acidification"/>
    <property type="evidence" value="ECO:0007669"/>
    <property type="project" value="TreeGrafter"/>
</dbReference>
<evidence type="ECO:0000256" key="2">
    <source>
        <dbReference type="ARBA" id="ARBA00009904"/>
    </source>
</evidence>
<dbReference type="PANTHER" id="PTHR11629:SF63">
    <property type="entry name" value="V-TYPE PROTON ATPASE SUBUNIT A"/>
    <property type="match status" value="1"/>
</dbReference>
<accession>A0A0S7Y6R2</accession>
<dbReference type="Gene3D" id="1.20.1460.20">
    <property type="match status" value="1"/>
</dbReference>
<keyword evidence="5 9" id="KW-1133">Transmembrane helix</keyword>
<feature type="transmembrane region" description="Helical" evidence="9">
    <location>
        <begin position="444"/>
        <end position="464"/>
    </location>
</feature>
<keyword evidence="4 9" id="KW-0812">Transmembrane</keyword>
<comment type="caution">
    <text evidence="10">The sequence shown here is derived from an EMBL/GenBank/DDBJ whole genome shotgun (WGS) entry which is preliminary data.</text>
</comment>
<evidence type="ECO:0000256" key="5">
    <source>
        <dbReference type="ARBA" id="ARBA00022989"/>
    </source>
</evidence>
<dbReference type="GO" id="GO:0051117">
    <property type="term" value="F:ATPase binding"/>
    <property type="evidence" value="ECO:0007669"/>
    <property type="project" value="TreeGrafter"/>
</dbReference>
<comment type="subcellular location">
    <subcellularLocation>
        <location evidence="1">Membrane</location>
        <topology evidence="1">Multi-pass membrane protein</topology>
    </subcellularLocation>
</comment>
<dbReference type="EMBL" id="LIZX01000011">
    <property type="protein sequence ID" value="KPJ69913.1"/>
    <property type="molecule type" value="Genomic_DNA"/>
</dbReference>
<feature type="transmembrane region" description="Helical" evidence="9">
    <location>
        <begin position="401"/>
        <end position="424"/>
    </location>
</feature>
<organism evidence="10 11">
    <name type="scientific">candidate division WOR-1 bacterium DG_54_3</name>
    <dbReference type="NCBI Taxonomy" id="1703775"/>
    <lineage>
        <taxon>Bacteria</taxon>
        <taxon>Bacillati</taxon>
        <taxon>Saganbacteria</taxon>
    </lineage>
</organism>
<evidence type="ECO:0000256" key="9">
    <source>
        <dbReference type="SAM" id="Phobius"/>
    </source>
</evidence>
<protein>
    <submittedName>
        <fullName evidence="10">Uncharacterized protein</fullName>
    </submittedName>
</protein>
<evidence type="ECO:0000256" key="8">
    <source>
        <dbReference type="SAM" id="Coils"/>
    </source>
</evidence>
<evidence type="ECO:0000256" key="1">
    <source>
        <dbReference type="ARBA" id="ARBA00004141"/>
    </source>
</evidence>
<dbReference type="GO" id="GO:0033179">
    <property type="term" value="C:proton-transporting V-type ATPase, V0 domain"/>
    <property type="evidence" value="ECO:0007669"/>
    <property type="project" value="InterPro"/>
</dbReference>
<feature type="coiled-coil region" evidence="8">
    <location>
        <begin position="220"/>
        <end position="251"/>
    </location>
</feature>
<dbReference type="GO" id="GO:0046961">
    <property type="term" value="F:proton-transporting ATPase activity, rotational mechanism"/>
    <property type="evidence" value="ECO:0007669"/>
    <property type="project" value="InterPro"/>
</dbReference>
<proteinExistence type="inferred from homology"/>
<evidence type="ECO:0000313" key="11">
    <source>
        <dbReference type="Proteomes" id="UP000051861"/>
    </source>
</evidence>
<keyword evidence="3" id="KW-0813">Transport</keyword>
<dbReference type="Proteomes" id="UP000051861">
    <property type="component" value="Unassembled WGS sequence"/>
</dbReference>
<evidence type="ECO:0000256" key="4">
    <source>
        <dbReference type="ARBA" id="ARBA00022692"/>
    </source>
</evidence>
<keyword evidence="6" id="KW-0406">Ion transport</keyword>
<reference evidence="10 11" key="1">
    <citation type="journal article" date="2015" name="Microbiome">
        <title>Genomic resolution of linkages in carbon, nitrogen, and sulfur cycling among widespread estuary sediment bacteria.</title>
        <authorList>
            <person name="Baker B.J."/>
            <person name="Lazar C.S."/>
            <person name="Teske A.P."/>
            <person name="Dick G.J."/>
        </authorList>
    </citation>
    <scope>NUCLEOTIDE SEQUENCE [LARGE SCALE GENOMIC DNA]</scope>
    <source>
        <strain evidence="10">DG_54_3</strain>
    </source>
</reference>